<name>A0ABR7N205_9FIRM</name>
<organism evidence="17 18">
    <name type="scientific">Jutongia huaianensis</name>
    <dbReference type="NCBI Taxonomy" id="2763668"/>
    <lineage>
        <taxon>Bacteria</taxon>
        <taxon>Bacillati</taxon>
        <taxon>Bacillota</taxon>
        <taxon>Clostridia</taxon>
        <taxon>Lachnospirales</taxon>
        <taxon>Lachnospiraceae</taxon>
        <taxon>Jutongia</taxon>
    </lineage>
</organism>
<dbReference type="GO" id="GO:0016301">
    <property type="term" value="F:kinase activity"/>
    <property type="evidence" value="ECO:0007669"/>
    <property type="project" value="UniProtKB-KW"/>
</dbReference>
<feature type="transmembrane region" description="Helical" evidence="15">
    <location>
        <begin position="650"/>
        <end position="674"/>
    </location>
</feature>
<keyword evidence="13 15" id="KW-0472">Membrane</keyword>
<comment type="subcellular location">
    <subcellularLocation>
        <location evidence="2">Cell membrane</location>
        <topology evidence="2">Multi-pass membrane protein</topology>
    </subcellularLocation>
</comment>
<feature type="domain" description="Histidine kinase" evidence="16">
    <location>
        <begin position="848"/>
        <end position="1068"/>
    </location>
</feature>
<evidence type="ECO:0000256" key="9">
    <source>
        <dbReference type="ARBA" id="ARBA00022777"/>
    </source>
</evidence>
<keyword evidence="8" id="KW-0547">Nucleotide-binding</keyword>
<evidence type="ECO:0000256" key="11">
    <source>
        <dbReference type="ARBA" id="ARBA00022989"/>
    </source>
</evidence>
<sequence length="1068" mass="120970">MRRNKEIRENKEEKQKKGKTNKRKLVRILLGLVLTAATVTASLSGIDYIGAKSKMNQLSSENNVSENGNLEESSEFRKLTDSYLQALELYLNIRRLGSVDGSVYTGKMENMPFLQTGTGAEKKVVTLKEAAGWKGHNYDYDGYLSNYINGFEKYSKENVSIYKKASQLLSLKQVYFARGNWEKSTLYYTVASGENFSKKDWKNMEKQGEKTTEIKRYDGQETLLPGLQGGNRETETMEVDLTKGTQKVGLHSDYARWLGQMYPNYAKGWLLYQMALAAENNFQGKGEDGTGYKSYYGDLMEDYRKAHRITDLYNIEENSKLVEDTNIVYVYNSLGEEDNHTALRLDMNDKLYYNGGKSDFTLKNFLKDPMAYYSDAEDNDEGCYVYDESLEKYTEEIKKKGQKLMENAIGAPWNIGRPLCNETMAADMAQFLLSFGKGLEDFLQKSGFLYNVTLDKKCLITKNEKWASYVDNLQRAAIDENKTSYDYKYAIYDARGEVYQTNWSWHGFENSGDLKEFLKKMTNSHQNAYVVVGYPVLDITSPGKTSGMASLYKDYQETQKQYLRAKDTAKQSILIFAIGLLSMLLAFFGLAVTSTTTQGKERRIQKLPSEILAVAALVGIYLLNGSVYDLCHISNREQTMEQTNIGNISITRLADALLIAALALAVMFFLLGLIQRICQKRLKEHSLIRWCFRKGKTGGTIAISKLKVFVQKYKDTRAFVRYGTAVIAFAVLWLVIWIVSWNVVVNYSFGVSYGMTVIVCVIGLPFLLIAGEGALLAAMRNGIADEKIQKGAERIAQGDISYQIGLPEKASKEQKELADTINHIRQGLESAVEESVRSERMKTELITNVSHDIKTPLTSVINYVDLLKREHIDNERAQEYLDVLDRKSMRLKSLIEDLVEASKASSGTIELQITTLNFGELVNQTNGEFEEKFEQAGLSLVAEISEQPVRFKGDGRRVFRILENLYGNVAKYALEGTRVYVTLSEKEDRITGQKMAEFSIKNISRERLDISPDELMERFVRGDASRTTEGSGLGLYIANNLTERMGGKFEIRLDGDLFHVTVSFPVEK</sequence>
<evidence type="ECO:0000256" key="2">
    <source>
        <dbReference type="ARBA" id="ARBA00004651"/>
    </source>
</evidence>
<evidence type="ECO:0000256" key="13">
    <source>
        <dbReference type="ARBA" id="ARBA00023136"/>
    </source>
</evidence>
<dbReference type="RefSeq" id="WP_249297889.1">
    <property type="nucleotide sequence ID" value="NZ_JACRSX010000008.1"/>
</dbReference>
<dbReference type="InterPro" id="IPR050398">
    <property type="entry name" value="HssS/ArlS-like"/>
</dbReference>
<evidence type="ECO:0000256" key="6">
    <source>
        <dbReference type="ARBA" id="ARBA00022679"/>
    </source>
</evidence>
<dbReference type="Pfam" id="PF02518">
    <property type="entry name" value="HATPase_c"/>
    <property type="match status" value="1"/>
</dbReference>
<keyword evidence="4" id="KW-1003">Cell membrane</keyword>
<dbReference type="InterPro" id="IPR036097">
    <property type="entry name" value="HisK_dim/P_sf"/>
</dbReference>
<evidence type="ECO:0000313" key="18">
    <source>
        <dbReference type="Proteomes" id="UP000606193"/>
    </source>
</evidence>
<reference evidence="17 18" key="1">
    <citation type="submission" date="2020-08" db="EMBL/GenBank/DDBJ databases">
        <title>Genome public.</title>
        <authorList>
            <person name="Liu C."/>
            <person name="Sun Q."/>
        </authorList>
    </citation>
    <scope>NUCLEOTIDE SEQUENCE [LARGE SCALE GENOMIC DNA]</scope>
    <source>
        <strain evidence="17 18">NSJ-37</strain>
    </source>
</reference>
<feature type="transmembrane region" description="Helical" evidence="15">
    <location>
        <begin position="573"/>
        <end position="591"/>
    </location>
</feature>
<evidence type="ECO:0000256" key="8">
    <source>
        <dbReference type="ARBA" id="ARBA00022741"/>
    </source>
</evidence>
<comment type="caution">
    <text evidence="17">The sequence shown here is derived from an EMBL/GenBank/DDBJ whole genome shotgun (WGS) entry which is preliminary data.</text>
</comment>
<keyword evidence="5" id="KW-0597">Phosphoprotein</keyword>
<dbReference type="Pfam" id="PF00512">
    <property type="entry name" value="HisKA"/>
    <property type="match status" value="1"/>
</dbReference>
<dbReference type="Gene3D" id="1.10.287.130">
    <property type="match status" value="1"/>
</dbReference>
<evidence type="ECO:0000256" key="10">
    <source>
        <dbReference type="ARBA" id="ARBA00022840"/>
    </source>
</evidence>
<keyword evidence="7 15" id="KW-0812">Transmembrane</keyword>
<evidence type="ECO:0000256" key="7">
    <source>
        <dbReference type="ARBA" id="ARBA00022692"/>
    </source>
</evidence>
<evidence type="ECO:0000256" key="1">
    <source>
        <dbReference type="ARBA" id="ARBA00000085"/>
    </source>
</evidence>
<keyword evidence="9 17" id="KW-0418">Kinase</keyword>
<dbReference type="InterPro" id="IPR005467">
    <property type="entry name" value="His_kinase_dom"/>
</dbReference>
<keyword evidence="12" id="KW-0902">Two-component regulatory system</keyword>
<evidence type="ECO:0000313" key="17">
    <source>
        <dbReference type="EMBL" id="MBC8562539.1"/>
    </source>
</evidence>
<dbReference type="CDD" id="cd00082">
    <property type="entry name" value="HisKA"/>
    <property type="match status" value="1"/>
</dbReference>
<evidence type="ECO:0000256" key="14">
    <source>
        <dbReference type="SAM" id="MobiDB-lite"/>
    </source>
</evidence>
<keyword evidence="6" id="KW-0808">Transferase</keyword>
<evidence type="ECO:0000256" key="3">
    <source>
        <dbReference type="ARBA" id="ARBA00012438"/>
    </source>
</evidence>
<dbReference type="InterPro" id="IPR003661">
    <property type="entry name" value="HisK_dim/P_dom"/>
</dbReference>
<comment type="catalytic activity">
    <reaction evidence="1">
        <text>ATP + protein L-histidine = ADP + protein N-phospho-L-histidine.</text>
        <dbReference type="EC" id="2.7.13.3"/>
    </reaction>
</comment>
<keyword evidence="10" id="KW-0067">ATP-binding</keyword>
<dbReference type="SMART" id="SM00387">
    <property type="entry name" value="HATPase_c"/>
    <property type="match status" value="1"/>
</dbReference>
<accession>A0ABR7N205</accession>
<keyword evidence="18" id="KW-1185">Reference proteome</keyword>
<feature type="transmembrane region" description="Helical" evidence="15">
    <location>
        <begin position="719"/>
        <end position="739"/>
    </location>
</feature>
<protein>
    <recommendedName>
        <fullName evidence="3">histidine kinase</fullName>
        <ecNumber evidence="3">2.7.13.3</ecNumber>
    </recommendedName>
</protein>
<feature type="region of interest" description="Disordered" evidence="14">
    <location>
        <begin position="1"/>
        <end position="20"/>
    </location>
</feature>
<evidence type="ECO:0000256" key="12">
    <source>
        <dbReference type="ARBA" id="ARBA00023012"/>
    </source>
</evidence>
<dbReference type="EC" id="2.7.13.3" evidence="3"/>
<evidence type="ECO:0000256" key="4">
    <source>
        <dbReference type="ARBA" id="ARBA00022475"/>
    </source>
</evidence>
<evidence type="ECO:0000256" key="15">
    <source>
        <dbReference type="SAM" id="Phobius"/>
    </source>
</evidence>
<dbReference type="InterPro" id="IPR036890">
    <property type="entry name" value="HATPase_C_sf"/>
</dbReference>
<dbReference type="PROSITE" id="PS50109">
    <property type="entry name" value="HIS_KIN"/>
    <property type="match status" value="1"/>
</dbReference>
<dbReference type="SUPFAM" id="SSF47384">
    <property type="entry name" value="Homodimeric domain of signal transducing histidine kinase"/>
    <property type="match status" value="1"/>
</dbReference>
<feature type="transmembrane region" description="Helical" evidence="15">
    <location>
        <begin position="611"/>
        <end position="630"/>
    </location>
</feature>
<evidence type="ECO:0000256" key="5">
    <source>
        <dbReference type="ARBA" id="ARBA00022553"/>
    </source>
</evidence>
<feature type="compositionally biased region" description="Basic and acidic residues" evidence="14">
    <location>
        <begin position="1"/>
        <end position="15"/>
    </location>
</feature>
<dbReference type="PANTHER" id="PTHR45528:SF1">
    <property type="entry name" value="SENSOR HISTIDINE KINASE CPXA"/>
    <property type="match status" value="1"/>
</dbReference>
<dbReference type="SUPFAM" id="SSF55874">
    <property type="entry name" value="ATPase domain of HSP90 chaperone/DNA topoisomerase II/histidine kinase"/>
    <property type="match status" value="1"/>
</dbReference>
<dbReference type="PANTHER" id="PTHR45528">
    <property type="entry name" value="SENSOR HISTIDINE KINASE CPXA"/>
    <property type="match status" value="1"/>
</dbReference>
<gene>
    <name evidence="17" type="ORF">H8704_07845</name>
</gene>
<dbReference type="Gene3D" id="3.30.565.10">
    <property type="entry name" value="Histidine kinase-like ATPase, C-terminal domain"/>
    <property type="match status" value="1"/>
</dbReference>
<dbReference type="SMART" id="SM00388">
    <property type="entry name" value="HisKA"/>
    <property type="match status" value="1"/>
</dbReference>
<evidence type="ECO:0000259" key="16">
    <source>
        <dbReference type="PROSITE" id="PS50109"/>
    </source>
</evidence>
<feature type="transmembrane region" description="Helical" evidence="15">
    <location>
        <begin position="751"/>
        <end position="770"/>
    </location>
</feature>
<keyword evidence="11 15" id="KW-1133">Transmembrane helix</keyword>
<proteinExistence type="predicted"/>
<dbReference type="EMBL" id="JACRSX010000008">
    <property type="protein sequence ID" value="MBC8562539.1"/>
    <property type="molecule type" value="Genomic_DNA"/>
</dbReference>
<dbReference type="InterPro" id="IPR003594">
    <property type="entry name" value="HATPase_dom"/>
</dbReference>
<dbReference type="Proteomes" id="UP000606193">
    <property type="component" value="Unassembled WGS sequence"/>
</dbReference>